<comment type="caution">
    <text evidence="1">The sequence shown here is derived from an EMBL/GenBank/DDBJ whole genome shotgun (WGS) entry which is preliminary data.</text>
</comment>
<protein>
    <recommendedName>
        <fullName evidence="3">F-box domain-containing protein</fullName>
    </recommendedName>
</protein>
<reference evidence="1" key="1">
    <citation type="submission" date="2022-07" db="EMBL/GenBank/DDBJ databases">
        <title>The genome of Lyophyllum shimeji provides insight into the initial evolution of ectomycorrhizal fungal genome.</title>
        <authorList>
            <person name="Kobayashi Y."/>
            <person name="Shibata T."/>
            <person name="Hirakawa H."/>
            <person name="Shigenobu S."/>
            <person name="Nishiyama T."/>
            <person name="Yamada A."/>
            <person name="Hasebe M."/>
            <person name="Kawaguchi M."/>
        </authorList>
    </citation>
    <scope>NUCLEOTIDE SEQUENCE</scope>
    <source>
        <strain evidence="1">AT787</strain>
    </source>
</reference>
<dbReference type="AlphaFoldDB" id="A0A9P3PX18"/>
<dbReference type="EMBL" id="BRPK01000012">
    <property type="protein sequence ID" value="GLB43064.1"/>
    <property type="molecule type" value="Genomic_DNA"/>
</dbReference>
<name>A0A9P3PX18_LYOSH</name>
<gene>
    <name evidence="1" type="ORF">LshimejAT787_1205130</name>
</gene>
<evidence type="ECO:0000313" key="1">
    <source>
        <dbReference type="EMBL" id="GLB43064.1"/>
    </source>
</evidence>
<accession>A0A9P3PX18</accession>
<dbReference type="OrthoDB" id="2977329at2759"/>
<organism evidence="1 2">
    <name type="scientific">Lyophyllum shimeji</name>
    <name type="common">Hon-shimeji</name>
    <name type="synonym">Tricholoma shimeji</name>
    <dbReference type="NCBI Taxonomy" id="47721"/>
    <lineage>
        <taxon>Eukaryota</taxon>
        <taxon>Fungi</taxon>
        <taxon>Dikarya</taxon>
        <taxon>Basidiomycota</taxon>
        <taxon>Agaricomycotina</taxon>
        <taxon>Agaricomycetes</taxon>
        <taxon>Agaricomycetidae</taxon>
        <taxon>Agaricales</taxon>
        <taxon>Tricholomatineae</taxon>
        <taxon>Lyophyllaceae</taxon>
        <taxon>Lyophyllum</taxon>
    </lineage>
</organism>
<keyword evidence="2" id="KW-1185">Reference proteome</keyword>
<evidence type="ECO:0000313" key="2">
    <source>
        <dbReference type="Proteomes" id="UP001063166"/>
    </source>
</evidence>
<evidence type="ECO:0008006" key="3">
    <source>
        <dbReference type="Google" id="ProtNLM"/>
    </source>
</evidence>
<proteinExistence type="predicted"/>
<dbReference type="Proteomes" id="UP001063166">
    <property type="component" value="Unassembled WGS sequence"/>
</dbReference>
<sequence length="377" mass="42461">MTPHLPQEIVDEILDHLTGNTRTLRACSVVSPSFRGASQRKLFHAIVLDIRDSAKVLRLYDALFSNSILASFIRSVSLLLGESNDGGPACDILRMLTRVQRLHLINQDVVYNLGLWQNIPESLQTCLLDVFSRTTCQTLILGEVLFPLKHLQELTHLRHLQLHYVHSITYNDDDGLRTAPDPPAKRPLESLTLCTSPAARRLLEALCATPERPSLSLSYLRSCTFEAVQQSTDEVQTILDLANEHLQTAYVGMYLDCAGRYLDFSKLKALRMLRIHLAYAWSLQGAWLARVLATLPSQIEELEIRMDCPVGAISAKEWDEIDAQLTQPRHIGTLRRAAFHPHGLEGERKTCFLKHCLPRLVENGVLIDQPNSSTFLT</sequence>